<feature type="transmembrane region" description="Helical" evidence="1">
    <location>
        <begin position="95"/>
        <end position="116"/>
    </location>
</feature>
<evidence type="ECO:0000256" key="1">
    <source>
        <dbReference type="SAM" id="Phobius"/>
    </source>
</evidence>
<comment type="caution">
    <text evidence="2">The sequence shown here is derived from an EMBL/GenBank/DDBJ whole genome shotgun (WGS) entry which is preliminary data.</text>
</comment>
<organism evidence="2 3">
    <name type="scientific">Billgrantia montanilacus</name>
    <dbReference type="NCBI Taxonomy" id="2282305"/>
    <lineage>
        <taxon>Bacteria</taxon>
        <taxon>Pseudomonadati</taxon>
        <taxon>Pseudomonadota</taxon>
        <taxon>Gammaproteobacteria</taxon>
        <taxon>Oceanospirillales</taxon>
        <taxon>Halomonadaceae</taxon>
        <taxon>Billgrantia</taxon>
    </lineage>
</organism>
<reference evidence="2 3" key="1">
    <citation type="submission" date="2018-07" db="EMBL/GenBank/DDBJ databases">
        <title>Halomonas montanilacus sp. nov., isolated from Lake Pengyan on Tibetan Plateau.</title>
        <authorList>
            <person name="Lu H."/>
            <person name="Xing P."/>
            <person name="Wu Q."/>
        </authorList>
    </citation>
    <scope>NUCLEOTIDE SEQUENCE [LARGE SCALE GENOMIC DNA]</scope>
    <source>
        <strain evidence="2 3">PYC7W</strain>
    </source>
</reference>
<dbReference type="OrthoDB" id="5368493at2"/>
<keyword evidence="1" id="KW-0812">Transmembrane</keyword>
<evidence type="ECO:0000313" key="2">
    <source>
        <dbReference type="EMBL" id="RCV89752.1"/>
    </source>
</evidence>
<keyword evidence="1" id="KW-1133">Transmembrane helix</keyword>
<dbReference type="Proteomes" id="UP000252405">
    <property type="component" value="Unassembled WGS sequence"/>
</dbReference>
<feature type="transmembrane region" description="Helical" evidence="1">
    <location>
        <begin position="128"/>
        <end position="146"/>
    </location>
</feature>
<accession>A0A368U111</accession>
<evidence type="ECO:0000313" key="3">
    <source>
        <dbReference type="Proteomes" id="UP000252405"/>
    </source>
</evidence>
<feature type="transmembrane region" description="Helical" evidence="1">
    <location>
        <begin position="25"/>
        <end position="43"/>
    </location>
</feature>
<dbReference type="RefSeq" id="WP_114478685.1">
    <property type="nucleotide sequence ID" value="NZ_QPII01000005.1"/>
</dbReference>
<proteinExistence type="predicted"/>
<gene>
    <name evidence="2" type="ORF">DU505_09140</name>
</gene>
<keyword evidence="3" id="KW-1185">Reference proteome</keyword>
<protein>
    <submittedName>
        <fullName evidence="2">Uncharacterized protein</fullName>
    </submittedName>
</protein>
<dbReference type="EMBL" id="QPII01000005">
    <property type="protein sequence ID" value="RCV89752.1"/>
    <property type="molecule type" value="Genomic_DNA"/>
</dbReference>
<sequence>MANQYGPTKLQKVETPGWKLDCQRGLMAFAAWWLAALLVSGLLPSMSPNLPISPLWMANSLAYGTVLAIGLKPIPYFGLAALTWNVARGDAPLEILAGTAAFVLLMFFVVEFSGWLGRHVERDRARRLLRVPIIAIMSATLFTLLGI</sequence>
<name>A0A368U111_9GAMM</name>
<dbReference type="AlphaFoldDB" id="A0A368U111"/>
<keyword evidence="1" id="KW-0472">Membrane</keyword>
<feature type="transmembrane region" description="Helical" evidence="1">
    <location>
        <begin position="55"/>
        <end position="75"/>
    </location>
</feature>